<keyword evidence="2" id="KW-0548">Nucleotidyltransferase</keyword>
<evidence type="ECO:0000259" key="1">
    <source>
        <dbReference type="Pfam" id="PF07727"/>
    </source>
</evidence>
<dbReference type="InterPro" id="IPR013103">
    <property type="entry name" value="RVT_2"/>
</dbReference>
<dbReference type="InterPro" id="IPR043502">
    <property type="entry name" value="DNA/RNA_pol_sf"/>
</dbReference>
<keyword evidence="2" id="KW-0695">RNA-directed DNA polymerase</keyword>
<feature type="domain" description="Reverse transcriptase Ty1/copia-type" evidence="1">
    <location>
        <begin position="2"/>
        <end position="178"/>
    </location>
</feature>
<organism evidence="2 3">
    <name type="scientific">Actinobacillus pleuropneumoniae</name>
    <name type="common">Haemophilus pleuropneumoniae</name>
    <dbReference type="NCBI Taxonomy" id="715"/>
    <lineage>
        <taxon>Bacteria</taxon>
        <taxon>Pseudomonadati</taxon>
        <taxon>Pseudomonadota</taxon>
        <taxon>Gammaproteobacteria</taxon>
        <taxon>Pasteurellales</taxon>
        <taxon>Pasteurellaceae</taxon>
        <taxon>Actinobacillus</taxon>
    </lineage>
</organism>
<name>A0A9Q4H878_ACTPL</name>
<dbReference type="CDD" id="cd09272">
    <property type="entry name" value="RNase_HI_RT_Ty1"/>
    <property type="match status" value="1"/>
</dbReference>
<dbReference type="EMBL" id="JAPQFC010001322">
    <property type="protein sequence ID" value="MCY6525104.1"/>
    <property type="molecule type" value="Genomic_DNA"/>
</dbReference>
<dbReference type="PANTHER" id="PTHR11439:SF483">
    <property type="entry name" value="PEPTIDE SYNTHASE GLIP-LIKE, PUTATIVE (AFU_ORTHOLOGUE AFUA_3G12920)-RELATED"/>
    <property type="match status" value="1"/>
</dbReference>
<accession>A0A9Q4H878</accession>
<comment type="caution">
    <text evidence="2">The sequence shown here is derived from an EMBL/GenBank/DDBJ whole genome shotgun (WGS) entry which is preliminary data.</text>
</comment>
<dbReference type="PANTHER" id="PTHR11439">
    <property type="entry name" value="GAG-POL-RELATED RETROTRANSPOSON"/>
    <property type="match status" value="1"/>
</dbReference>
<keyword evidence="2" id="KW-0808">Transferase</keyword>
<feature type="non-terminal residue" evidence="2">
    <location>
        <position position="409"/>
    </location>
</feature>
<dbReference type="SUPFAM" id="SSF56672">
    <property type="entry name" value="DNA/RNA polymerases"/>
    <property type="match status" value="1"/>
</dbReference>
<dbReference type="AlphaFoldDB" id="A0A9Q4H878"/>
<dbReference type="Pfam" id="PF07727">
    <property type="entry name" value="RVT_2"/>
    <property type="match status" value="1"/>
</dbReference>
<proteinExistence type="predicted"/>
<dbReference type="GO" id="GO:0003964">
    <property type="term" value="F:RNA-directed DNA polymerase activity"/>
    <property type="evidence" value="ECO:0007669"/>
    <property type="project" value="UniProtKB-KW"/>
</dbReference>
<reference evidence="2" key="1">
    <citation type="journal article" date="2021" name="Vet Sci">
        <title>O-Serogroups and Pathovirotypes of Escherichia coli Isolated from Post-Weaning Piglets Showing Diarrhoea and/or Oedema in South Korea.</title>
        <authorList>
            <person name="Byun J.W."/>
            <person name="Moon B.Y."/>
            <person name="Do K.H."/>
            <person name="Lee K."/>
            <person name="Lee H.Y."/>
            <person name="Kim W.I."/>
            <person name="So B."/>
            <person name="Lee W.K."/>
        </authorList>
    </citation>
    <scope>NUCLEOTIDE SEQUENCE</scope>
    <source>
        <strain evidence="2">84/14</strain>
    </source>
</reference>
<evidence type="ECO:0000313" key="3">
    <source>
        <dbReference type="Proteomes" id="UP001077788"/>
    </source>
</evidence>
<gene>
    <name evidence="2" type="ORF">OYG11_12980</name>
</gene>
<reference evidence="2" key="2">
    <citation type="submission" date="2022-12" db="EMBL/GenBank/DDBJ databases">
        <authorList>
            <person name="Kardos G."/>
            <person name="Sarkozi R."/>
            <person name="Laczko L."/>
            <person name="Marton S."/>
            <person name="Makrai L."/>
            <person name="Banyai K."/>
            <person name="Fodor L."/>
        </authorList>
    </citation>
    <scope>NUCLEOTIDE SEQUENCE</scope>
    <source>
        <strain evidence="2">84/14</strain>
    </source>
</reference>
<sequence length="409" mass="46512">MFLALSSFQNFKVFQMDVKSAFLNGDLEEEVYIEQPDGFILGNDPNLVCRLKKALYGLKQAPRAWYYRLDKYLHQQGFSKGSADSNLYIKVENDKLLILVVYVDDIIFGSNEEAMSQSFASVMQKEFEMSLLGELTYFLGLQIQQKKGGILLSQTKYLKQILKKYGMEDAKPVCTPMVTGCSLSANDESAAVHQPTYRSMIGSLLYLTGTRPDIMHAVGIVGRFQANPKETHLQAVKRIFKYLQGTQNYGLWYPRDTDLTLHAYVDADWAGSMDDRKSTSGGAFFMGPRLVSWFSKKQSSIALSTAEAEYVAAASCCTQLLWMMQTLQDFQITCTPPIPILCDNTSEISISKNLVMHSKTKHIPIKYHFLREQVLEQKVKLEYVPSKEQVADIFTKPLPRDTFEYLRQK</sequence>
<protein>
    <submittedName>
        <fullName evidence="2">Reverse transcriptase domain-containing protein</fullName>
    </submittedName>
</protein>
<evidence type="ECO:0000313" key="2">
    <source>
        <dbReference type="EMBL" id="MCY6525104.1"/>
    </source>
</evidence>
<dbReference type="Proteomes" id="UP001077788">
    <property type="component" value="Unassembled WGS sequence"/>
</dbReference>